<organism evidence="1 2">
    <name type="scientific">Nocardia vulneris</name>
    <dbReference type="NCBI Taxonomy" id="1141657"/>
    <lineage>
        <taxon>Bacteria</taxon>
        <taxon>Bacillati</taxon>
        <taxon>Actinomycetota</taxon>
        <taxon>Actinomycetes</taxon>
        <taxon>Mycobacteriales</taxon>
        <taxon>Nocardiaceae</taxon>
        <taxon>Nocardia</taxon>
    </lineage>
</organism>
<keyword evidence="2" id="KW-1185">Reference proteome</keyword>
<dbReference type="SUPFAM" id="SSF48452">
    <property type="entry name" value="TPR-like"/>
    <property type="match status" value="4"/>
</dbReference>
<dbReference type="PANTHER" id="PTHR47691:SF3">
    <property type="entry name" value="HTH-TYPE TRANSCRIPTIONAL REGULATOR RV0890C-RELATED"/>
    <property type="match status" value="1"/>
</dbReference>
<sequence length="866" mass="92047">MTGPSLESPWPSAVFLHGLALLEDGKAADAIGAFTAALAECDGTQQSARIAECLYGIGAAHAESEQVEPATDAYARAADLLAAGPLTELSVECAEMAGRGFDVLEQPERAVPYLRRAATGLECFGDLEEQADCDAILAGALADTGQFHEAMIVWRRAAERYLAVDRIVEAAECRESCGEAAMELADAHRVRDEHRTARELYERAGELSRTGACSYAIGLACRELGETATAEQEFVRAKASATIEGNAAGAANCDEELAELYLADGRKEDAAAAFSAAGSGYTAADKHLQAGQCHFRAGELHLRAGRLRATILEFTVVRAQWTAADEPVLAAAAEVMLGMVLQNCGDYADATAAYRRAREHHTAAGELLDVAECDMHLATVRISMGDFAEAAELLHHATAAFENHRDDPRYAQCLLNTGVVQGHRGHLPAARRLFEQARHYAGSAELLRSCLMEESRLIVHGGGDFTAALRMLDEARAGAEQAQEWALAAQCLEFSGLCRYHLSHYAAAEDLLTRARKAYVLLGLRTEIATADLHLGLVYYQTGRGAEAEEVLERGRAGLREFDNHPYTANTETLIGGLHMRAGRYRQAADAFRTAAAELTRSGLLFQAAVARLSLGGALIMQGDHRIGAELTESVLTVFDSDPANRRYHAVGLLNLGCAELISGHYDAALARARAARQVTLDMGDVVTAAKCDLIGAAAAAESGDLRAALEQGLPAAVFVDAQRFGFASATARISWREMNAVVLAGMFQWADQLGDATLLADLIETTINSGTHVAEHHSAEDGGDLQATLAALAVSGTDVPDTAIDRNLAESGISGAAALISGAILPMRPPPRLRMPDGHVALAAYLAAADAAYAPIERPGEVAVW</sequence>
<comment type="caution">
    <text evidence="1">The sequence shown here is derived from an EMBL/GenBank/DDBJ whole genome shotgun (WGS) entry which is preliminary data.</text>
</comment>
<proteinExistence type="predicted"/>
<dbReference type="Proteomes" id="UP000031364">
    <property type="component" value="Unassembled WGS sequence"/>
</dbReference>
<protein>
    <recommendedName>
        <fullName evidence="3">MalT-like TPR region domain-containing protein</fullName>
    </recommendedName>
</protein>
<dbReference type="RefSeq" id="WP_043675934.1">
    <property type="nucleotide sequence ID" value="NZ_BDCI01000035.1"/>
</dbReference>
<gene>
    <name evidence="1" type="ORF">FG87_26545</name>
</gene>
<evidence type="ECO:0000313" key="2">
    <source>
        <dbReference type="Proteomes" id="UP000031364"/>
    </source>
</evidence>
<evidence type="ECO:0008006" key="3">
    <source>
        <dbReference type="Google" id="ProtNLM"/>
    </source>
</evidence>
<dbReference type="EMBL" id="JNFP01000035">
    <property type="protein sequence ID" value="KIA62154.1"/>
    <property type="molecule type" value="Genomic_DNA"/>
</dbReference>
<dbReference type="SMART" id="SM00028">
    <property type="entry name" value="TPR"/>
    <property type="match status" value="7"/>
</dbReference>
<dbReference type="Gene3D" id="1.25.40.10">
    <property type="entry name" value="Tetratricopeptide repeat domain"/>
    <property type="match status" value="5"/>
</dbReference>
<dbReference type="InterPro" id="IPR011990">
    <property type="entry name" value="TPR-like_helical_dom_sf"/>
</dbReference>
<dbReference type="PANTHER" id="PTHR47691">
    <property type="entry name" value="REGULATOR-RELATED"/>
    <property type="match status" value="1"/>
</dbReference>
<name>A0ABR4ZA23_9NOCA</name>
<reference evidence="1 2" key="1">
    <citation type="journal article" date="2014" name="Int. J. Syst. Evol. Microbiol.">
        <title>Nocardia vulneris sp. nov., isolated from wounds of human patients in North America.</title>
        <authorList>
            <person name="Lasker B.A."/>
            <person name="Bell M."/>
            <person name="Klenk H.P."/>
            <person name="Sproer C."/>
            <person name="Schumann C."/>
            <person name="Schumann P."/>
            <person name="Brown J.M."/>
        </authorList>
    </citation>
    <scope>NUCLEOTIDE SEQUENCE [LARGE SCALE GENOMIC DNA]</scope>
    <source>
        <strain evidence="1 2">W9851</strain>
    </source>
</reference>
<evidence type="ECO:0000313" key="1">
    <source>
        <dbReference type="EMBL" id="KIA62154.1"/>
    </source>
</evidence>
<dbReference type="InterPro" id="IPR019734">
    <property type="entry name" value="TPR_rpt"/>
</dbReference>
<accession>A0ABR4ZA23</accession>
<dbReference type="Pfam" id="PF13424">
    <property type="entry name" value="TPR_12"/>
    <property type="match status" value="2"/>
</dbReference>